<evidence type="ECO:0000313" key="3">
    <source>
        <dbReference type="Proteomes" id="UP000188174"/>
    </source>
</evidence>
<dbReference type="Gene3D" id="3.40.50.1820">
    <property type="entry name" value="alpha/beta hydrolase"/>
    <property type="match status" value="1"/>
</dbReference>
<dbReference type="GO" id="GO:0016787">
    <property type="term" value="F:hydrolase activity"/>
    <property type="evidence" value="ECO:0007669"/>
    <property type="project" value="UniProtKB-KW"/>
</dbReference>
<dbReference type="PRINTS" id="PR00111">
    <property type="entry name" value="ABHYDROLASE"/>
</dbReference>
<dbReference type="Pfam" id="PF00561">
    <property type="entry name" value="Abhydrolase_1"/>
    <property type="match status" value="1"/>
</dbReference>
<keyword evidence="3" id="KW-1185">Reference proteome</keyword>
<reference evidence="2 3" key="1">
    <citation type="submission" date="2017-02" db="EMBL/GenBank/DDBJ databases">
        <authorList>
            <person name="Jeong S."/>
        </authorList>
    </citation>
    <scope>NUCLEOTIDE SEQUENCE [LARGE SCALE GENOMIC DNA]</scope>
    <source>
        <strain evidence="2 3">RMAR6-6</strain>
    </source>
</reference>
<accession>A0ABM6I257</accession>
<dbReference type="SUPFAM" id="SSF53474">
    <property type="entry name" value="alpha/beta-Hydrolases"/>
    <property type="match status" value="1"/>
</dbReference>
<name>A0ABM6I257_9HYPH</name>
<feature type="domain" description="AB hydrolase-1" evidence="1">
    <location>
        <begin position="22"/>
        <end position="259"/>
    </location>
</feature>
<protein>
    <submittedName>
        <fullName evidence="2">Alpha/beta hydrolase</fullName>
    </submittedName>
</protein>
<sequence length="279" mass="30421">MFVDSGDVRIATQTFGVPEGTPLLLIMGATASMVGWPDELCSTLAEQGFFVIRFDHRDTGCSTTVPPGEATYAIEDMATDVLAVMESYGLPAAHLAGMSLGGYISQMLALSHPERIHSVTLIGSEPLGWDGAPLPTISDDFLRHFAGFGELDWQDRRTVSRFLVEIDRLCSGTANTFDAEAALARVEKVLDRTESPASMFNHSSRTTRENWAGRFREISCPVFVLHGSEDPILPVENGRALAEGIPGAELAILEGVGHELPRSHHREIADRMIRFALAR</sequence>
<dbReference type="InterPro" id="IPR050471">
    <property type="entry name" value="AB_hydrolase"/>
</dbReference>
<keyword evidence="2" id="KW-0378">Hydrolase</keyword>
<evidence type="ECO:0000259" key="1">
    <source>
        <dbReference type="Pfam" id="PF00561"/>
    </source>
</evidence>
<dbReference type="PANTHER" id="PTHR43433">
    <property type="entry name" value="HYDROLASE, ALPHA/BETA FOLD FAMILY PROTEIN"/>
    <property type="match status" value="1"/>
</dbReference>
<gene>
    <name evidence="2" type="ORF">B0E33_13305</name>
</gene>
<dbReference type="InterPro" id="IPR029058">
    <property type="entry name" value="AB_hydrolase_fold"/>
</dbReference>
<dbReference type="EMBL" id="CP019630">
    <property type="protein sequence ID" value="AQQ04440.1"/>
    <property type="molecule type" value="Genomic_DNA"/>
</dbReference>
<proteinExistence type="predicted"/>
<dbReference type="InterPro" id="IPR000073">
    <property type="entry name" value="AB_hydrolase_1"/>
</dbReference>
<organism evidence="2 3">
    <name type="scientific">Roseibium algicola</name>
    <dbReference type="NCBI Taxonomy" id="2857014"/>
    <lineage>
        <taxon>Bacteria</taxon>
        <taxon>Pseudomonadati</taxon>
        <taxon>Pseudomonadota</taxon>
        <taxon>Alphaproteobacteria</taxon>
        <taxon>Hyphomicrobiales</taxon>
        <taxon>Stappiaceae</taxon>
        <taxon>Roseibium</taxon>
    </lineage>
</organism>
<dbReference type="PANTHER" id="PTHR43433:SF5">
    <property type="entry name" value="AB HYDROLASE-1 DOMAIN-CONTAINING PROTEIN"/>
    <property type="match status" value="1"/>
</dbReference>
<evidence type="ECO:0000313" key="2">
    <source>
        <dbReference type="EMBL" id="AQQ04440.1"/>
    </source>
</evidence>
<dbReference type="Proteomes" id="UP000188174">
    <property type="component" value="Chromosome"/>
</dbReference>